<reference evidence="9" key="2">
    <citation type="submission" date="2020-09" db="EMBL/GenBank/DDBJ databases">
        <authorList>
            <person name="Sun Q."/>
            <person name="Sedlacek I."/>
        </authorList>
    </citation>
    <scope>NUCLEOTIDE SEQUENCE</scope>
    <source>
        <strain evidence="9">CCM 7905</strain>
    </source>
</reference>
<feature type="transmembrane region" description="Helical" evidence="7">
    <location>
        <begin position="73"/>
        <end position="96"/>
    </location>
</feature>
<dbReference type="GO" id="GO:0022857">
    <property type="term" value="F:transmembrane transporter activity"/>
    <property type="evidence" value="ECO:0007669"/>
    <property type="project" value="InterPro"/>
</dbReference>
<evidence type="ECO:0000256" key="3">
    <source>
        <dbReference type="ARBA" id="ARBA00022475"/>
    </source>
</evidence>
<sequence>MTNRAAACAALVYTFTVVMLGTTIPTPMYALYSEELGFSILTSTIVFATYAGGVLVALIAFGRWSDSLGRRPMLLLGVTFAAASAVVFVTAGPVWQLLVGRFLSGLSAGIFAGTATAAVIEMAPDSWKDRASSIATAANIGGLGLGPLVAGVLVQFLPYPLHLSFVVHLVLLAIGAVAVFMVPETVDVQQGARPALQRLSVPAETRPLFVRAAIAAVAGFAVLGLCTAVVPGFLSSIIGISSHFVAGLVVFLVFAASAVAQIAARRLDTNAALVSGCAALVVGMLLIMLALSTSSLVALVAGGIIAGIGQGLGFGTGLAAVAGATPPERKAEVTSTFFVVAYVAISVPVIGEGVAARSWGLQTAGIVFAAAVAVLAAVALVASAVEARRSSAAPENSEAAR</sequence>
<dbReference type="PROSITE" id="PS50850">
    <property type="entry name" value="MFS"/>
    <property type="match status" value="1"/>
</dbReference>
<dbReference type="SUPFAM" id="SSF103473">
    <property type="entry name" value="MFS general substrate transporter"/>
    <property type="match status" value="1"/>
</dbReference>
<feature type="transmembrane region" description="Helical" evidence="7">
    <location>
        <begin position="163"/>
        <end position="183"/>
    </location>
</feature>
<reference evidence="9" key="1">
    <citation type="journal article" date="2014" name="Int. J. Syst. Evol. Microbiol.">
        <title>Complete genome sequence of Corynebacterium casei LMG S-19264T (=DSM 44701T), isolated from a smear-ripened cheese.</title>
        <authorList>
            <consortium name="US DOE Joint Genome Institute (JGI-PGF)"/>
            <person name="Walter F."/>
            <person name="Albersmeier A."/>
            <person name="Kalinowski J."/>
            <person name="Ruckert C."/>
        </authorList>
    </citation>
    <scope>NUCLEOTIDE SEQUENCE</scope>
    <source>
        <strain evidence="9">CCM 7905</strain>
    </source>
</reference>
<dbReference type="EMBL" id="BMCU01000001">
    <property type="protein sequence ID" value="GGG00989.1"/>
    <property type="molecule type" value="Genomic_DNA"/>
</dbReference>
<feature type="transmembrane region" description="Helical" evidence="7">
    <location>
        <begin position="102"/>
        <end position="122"/>
    </location>
</feature>
<protein>
    <submittedName>
        <fullName evidence="9">MFS transporter</fullName>
    </submittedName>
</protein>
<feature type="transmembrane region" description="Helical" evidence="7">
    <location>
        <begin position="134"/>
        <end position="157"/>
    </location>
</feature>
<dbReference type="InterPro" id="IPR036259">
    <property type="entry name" value="MFS_trans_sf"/>
</dbReference>
<dbReference type="AlphaFoldDB" id="A0A917CX45"/>
<evidence type="ECO:0000256" key="6">
    <source>
        <dbReference type="ARBA" id="ARBA00023136"/>
    </source>
</evidence>
<accession>A0A917CX45</accession>
<keyword evidence="2" id="KW-0813">Transport</keyword>
<comment type="subcellular location">
    <subcellularLocation>
        <location evidence="1">Cell membrane</location>
        <topology evidence="1">Multi-pass membrane protein</topology>
    </subcellularLocation>
</comment>
<keyword evidence="3" id="KW-1003">Cell membrane</keyword>
<feature type="transmembrane region" description="Helical" evidence="7">
    <location>
        <begin position="363"/>
        <end position="385"/>
    </location>
</feature>
<evidence type="ECO:0000256" key="7">
    <source>
        <dbReference type="SAM" id="Phobius"/>
    </source>
</evidence>
<evidence type="ECO:0000256" key="5">
    <source>
        <dbReference type="ARBA" id="ARBA00022989"/>
    </source>
</evidence>
<keyword evidence="10" id="KW-1185">Reference proteome</keyword>
<dbReference type="Proteomes" id="UP000654257">
    <property type="component" value="Unassembled WGS sequence"/>
</dbReference>
<feature type="transmembrane region" description="Helical" evidence="7">
    <location>
        <begin position="333"/>
        <end position="351"/>
    </location>
</feature>
<dbReference type="InterPro" id="IPR011701">
    <property type="entry name" value="MFS"/>
</dbReference>
<dbReference type="PANTHER" id="PTHR23517:SF13">
    <property type="entry name" value="MAJOR FACILITATOR SUPERFAMILY MFS_1"/>
    <property type="match status" value="1"/>
</dbReference>
<dbReference type="InterPro" id="IPR020846">
    <property type="entry name" value="MFS_dom"/>
</dbReference>
<keyword evidence="5 7" id="KW-1133">Transmembrane helix</keyword>
<feature type="transmembrane region" description="Helical" evidence="7">
    <location>
        <begin position="208"/>
        <end position="230"/>
    </location>
</feature>
<feature type="transmembrane region" description="Helical" evidence="7">
    <location>
        <begin position="271"/>
        <end position="291"/>
    </location>
</feature>
<evidence type="ECO:0000259" key="8">
    <source>
        <dbReference type="PROSITE" id="PS50850"/>
    </source>
</evidence>
<dbReference type="GO" id="GO:0005886">
    <property type="term" value="C:plasma membrane"/>
    <property type="evidence" value="ECO:0007669"/>
    <property type="project" value="UniProtKB-SubCell"/>
</dbReference>
<evidence type="ECO:0000256" key="2">
    <source>
        <dbReference type="ARBA" id="ARBA00022448"/>
    </source>
</evidence>
<feature type="domain" description="Major facilitator superfamily (MFS) profile" evidence="8">
    <location>
        <begin position="2"/>
        <end position="388"/>
    </location>
</feature>
<name>A0A917CX45_9NOCA</name>
<organism evidence="9 10">
    <name type="scientific">Rhodococcoides trifolii</name>
    <dbReference type="NCBI Taxonomy" id="908250"/>
    <lineage>
        <taxon>Bacteria</taxon>
        <taxon>Bacillati</taxon>
        <taxon>Actinomycetota</taxon>
        <taxon>Actinomycetes</taxon>
        <taxon>Mycobacteriales</taxon>
        <taxon>Nocardiaceae</taxon>
        <taxon>Rhodococcoides</taxon>
    </lineage>
</organism>
<dbReference type="PANTHER" id="PTHR23517">
    <property type="entry name" value="RESISTANCE PROTEIN MDTM, PUTATIVE-RELATED-RELATED"/>
    <property type="match status" value="1"/>
</dbReference>
<evidence type="ECO:0000313" key="10">
    <source>
        <dbReference type="Proteomes" id="UP000654257"/>
    </source>
</evidence>
<evidence type="ECO:0000256" key="1">
    <source>
        <dbReference type="ARBA" id="ARBA00004651"/>
    </source>
</evidence>
<dbReference type="InterPro" id="IPR050171">
    <property type="entry name" value="MFS_Transporters"/>
</dbReference>
<dbReference type="Gene3D" id="1.20.1250.20">
    <property type="entry name" value="MFS general substrate transporter like domains"/>
    <property type="match status" value="1"/>
</dbReference>
<keyword evidence="4 7" id="KW-0812">Transmembrane</keyword>
<feature type="transmembrane region" description="Helical" evidence="7">
    <location>
        <begin position="297"/>
        <end position="321"/>
    </location>
</feature>
<comment type="caution">
    <text evidence="9">The sequence shown here is derived from an EMBL/GenBank/DDBJ whole genome shotgun (WGS) entry which is preliminary data.</text>
</comment>
<gene>
    <name evidence="9" type="ORF">GCM10007304_13640</name>
</gene>
<proteinExistence type="predicted"/>
<feature type="transmembrane region" description="Helical" evidence="7">
    <location>
        <begin position="36"/>
        <end position="61"/>
    </location>
</feature>
<feature type="transmembrane region" description="Helical" evidence="7">
    <location>
        <begin position="236"/>
        <end position="259"/>
    </location>
</feature>
<keyword evidence="6 7" id="KW-0472">Membrane</keyword>
<evidence type="ECO:0000313" key="9">
    <source>
        <dbReference type="EMBL" id="GGG00989.1"/>
    </source>
</evidence>
<dbReference type="Pfam" id="PF07690">
    <property type="entry name" value="MFS_1"/>
    <property type="match status" value="1"/>
</dbReference>
<evidence type="ECO:0000256" key="4">
    <source>
        <dbReference type="ARBA" id="ARBA00022692"/>
    </source>
</evidence>